<dbReference type="PANTHER" id="PTHR33053">
    <property type="entry name" value="PROTEIN, PUTATIVE-RELATED"/>
    <property type="match status" value="1"/>
</dbReference>
<dbReference type="STRING" id="30069.A0A182YR45"/>
<sequence>MDDPAEEIVDAKDPYSFMQNLSLKDALVHLVIQGRASRFLTEGFLAILRKYFKAKVPKTKRTLLKTPTQIGSAIKPIQGGQLWYHGIENVLVTYFENVVPEVDAFTVDVSIDGLPLFKSSRKQLWPIQIRIVELLKHPAMIVGTFGGSKKPGSLEEFLRPLVEEINDLHNMNNGIE</sequence>
<reference evidence="1" key="2">
    <citation type="submission" date="2020-05" db="UniProtKB">
        <authorList>
            <consortium name="EnsemblMetazoa"/>
        </authorList>
    </citation>
    <scope>IDENTIFICATION</scope>
    <source>
        <strain evidence="1">Indian</strain>
    </source>
</reference>
<dbReference type="EnsemblMetazoa" id="ASTEI10931-RA">
    <property type="protein sequence ID" value="ASTEI10931-PA"/>
    <property type="gene ID" value="ASTEI10931"/>
</dbReference>
<evidence type="ECO:0000313" key="2">
    <source>
        <dbReference type="Proteomes" id="UP000076408"/>
    </source>
</evidence>
<reference evidence="2" key="1">
    <citation type="journal article" date="2014" name="Genome Biol.">
        <title>Genome analysis of a major urban malaria vector mosquito, Anopheles stephensi.</title>
        <authorList>
            <person name="Jiang X."/>
            <person name="Peery A."/>
            <person name="Hall A.B."/>
            <person name="Sharma A."/>
            <person name="Chen X.G."/>
            <person name="Waterhouse R.M."/>
            <person name="Komissarov A."/>
            <person name="Riehle M.M."/>
            <person name="Shouche Y."/>
            <person name="Sharakhova M.V."/>
            <person name="Lawson D."/>
            <person name="Pakpour N."/>
            <person name="Arensburger P."/>
            <person name="Davidson V.L."/>
            <person name="Eiglmeier K."/>
            <person name="Emrich S."/>
            <person name="George P."/>
            <person name="Kennedy R.C."/>
            <person name="Mane S.P."/>
            <person name="Maslen G."/>
            <person name="Oringanje C."/>
            <person name="Qi Y."/>
            <person name="Settlage R."/>
            <person name="Tojo M."/>
            <person name="Tubio J.M."/>
            <person name="Unger M.F."/>
            <person name="Wang B."/>
            <person name="Vernick K.D."/>
            <person name="Ribeiro J.M."/>
            <person name="James A.A."/>
            <person name="Michel K."/>
            <person name="Riehle M.A."/>
            <person name="Luckhart S."/>
            <person name="Sharakhov I.V."/>
            <person name="Tu Z."/>
        </authorList>
    </citation>
    <scope>NUCLEOTIDE SEQUENCE [LARGE SCALE GENOMIC DNA]</scope>
    <source>
        <strain evidence="2">Indian</strain>
    </source>
</reference>
<dbReference type="AlphaFoldDB" id="A0A182YR45"/>
<dbReference type="Proteomes" id="UP000076408">
    <property type="component" value="Unassembled WGS sequence"/>
</dbReference>
<evidence type="ECO:0000313" key="1">
    <source>
        <dbReference type="EnsemblMetazoa" id="ASTEI10931-PA"/>
    </source>
</evidence>
<accession>A0A182YR45</accession>
<protein>
    <submittedName>
        <fullName evidence="1">Uncharacterized protein</fullName>
    </submittedName>
</protein>
<proteinExistence type="predicted"/>
<dbReference type="VEuPathDB" id="VectorBase:ASTEI10931"/>
<dbReference type="VEuPathDB" id="VectorBase:ASTEI20_045121"/>
<dbReference type="PANTHER" id="PTHR33053:SF9">
    <property type="entry name" value="AGAP000105-PA"/>
    <property type="match status" value="1"/>
</dbReference>
<dbReference type="VEuPathDB" id="VectorBase:ASTE009198"/>
<name>A0A182YR45_ANOST</name>
<keyword evidence="2" id="KW-1185">Reference proteome</keyword>
<dbReference type="OMA" id="ESEVIMM"/>
<organism evidence="1 2">
    <name type="scientific">Anopheles stephensi</name>
    <name type="common">Indo-Pakistan malaria mosquito</name>
    <dbReference type="NCBI Taxonomy" id="30069"/>
    <lineage>
        <taxon>Eukaryota</taxon>
        <taxon>Metazoa</taxon>
        <taxon>Ecdysozoa</taxon>
        <taxon>Arthropoda</taxon>
        <taxon>Hexapoda</taxon>
        <taxon>Insecta</taxon>
        <taxon>Pterygota</taxon>
        <taxon>Neoptera</taxon>
        <taxon>Endopterygota</taxon>
        <taxon>Diptera</taxon>
        <taxon>Nematocera</taxon>
        <taxon>Culicoidea</taxon>
        <taxon>Culicidae</taxon>
        <taxon>Anophelinae</taxon>
        <taxon>Anopheles</taxon>
    </lineage>
</organism>